<evidence type="ECO:0000313" key="2">
    <source>
        <dbReference type="EMBL" id="OIQ70463.1"/>
    </source>
</evidence>
<dbReference type="EMBL" id="MLJW01004191">
    <property type="protein sequence ID" value="OIQ70463.1"/>
    <property type="molecule type" value="Genomic_DNA"/>
</dbReference>
<accession>A0A1J5PRT8</accession>
<name>A0A1J5PRT8_9ZZZZ</name>
<evidence type="ECO:0000256" key="1">
    <source>
        <dbReference type="SAM" id="MobiDB-lite"/>
    </source>
</evidence>
<comment type="caution">
    <text evidence="2">The sequence shown here is derived from an EMBL/GenBank/DDBJ whole genome shotgun (WGS) entry which is preliminary data.</text>
</comment>
<sequence>MSPVRKSQAPIAEGTSKRSGLPCTSAPKQREIGRWHREDRVLPGVRTDLLQGDVIEEGGRYRGIVHAVHHHGMCASVELIDGTRIALDAGGAISVRA</sequence>
<dbReference type="AlphaFoldDB" id="A0A1J5PRT8"/>
<gene>
    <name evidence="2" type="ORF">GALL_479250</name>
</gene>
<organism evidence="2">
    <name type="scientific">mine drainage metagenome</name>
    <dbReference type="NCBI Taxonomy" id="410659"/>
    <lineage>
        <taxon>unclassified sequences</taxon>
        <taxon>metagenomes</taxon>
        <taxon>ecological metagenomes</taxon>
    </lineage>
</organism>
<protein>
    <submittedName>
        <fullName evidence="2">Uncharacterized protein</fullName>
    </submittedName>
</protein>
<feature type="region of interest" description="Disordered" evidence="1">
    <location>
        <begin position="1"/>
        <end position="35"/>
    </location>
</feature>
<reference evidence="2" key="1">
    <citation type="submission" date="2016-10" db="EMBL/GenBank/DDBJ databases">
        <title>Sequence of Gallionella enrichment culture.</title>
        <authorList>
            <person name="Poehlein A."/>
            <person name="Muehling M."/>
            <person name="Daniel R."/>
        </authorList>
    </citation>
    <scope>NUCLEOTIDE SEQUENCE</scope>
</reference>
<proteinExistence type="predicted"/>